<dbReference type="Pfam" id="PF08534">
    <property type="entry name" value="Redoxin"/>
    <property type="match status" value="1"/>
</dbReference>
<dbReference type="PANTHER" id="PTHR42852">
    <property type="entry name" value="THIOL:DISULFIDE INTERCHANGE PROTEIN DSBE"/>
    <property type="match status" value="1"/>
</dbReference>
<keyword evidence="6" id="KW-0732">Signal</keyword>
<gene>
    <name evidence="8" type="ORF">ACFQ0E_13055</name>
</gene>
<feature type="chain" id="PRO_5045378941" evidence="6">
    <location>
        <begin position="18"/>
        <end position="197"/>
    </location>
</feature>
<name>A0ABW2YF65_9GAMM</name>
<evidence type="ECO:0000256" key="6">
    <source>
        <dbReference type="SAM" id="SignalP"/>
    </source>
</evidence>
<keyword evidence="2" id="KW-0201">Cytochrome c-type biogenesis</keyword>
<feature type="domain" description="Thioredoxin" evidence="7">
    <location>
        <begin position="30"/>
        <end position="187"/>
    </location>
</feature>
<dbReference type="InterPro" id="IPR013740">
    <property type="entry name" value="Redoxin"/>
</dbReference>
<dbReference type="Gene3D" id="3.40.30.10">
    <property type="entry name" value="Glutaredoxin"/>
    <property type="match status" value="1"/>
</dbReference>
<keyword evidence="3" id="KW-1015">Disulfide bond</keyword>
<dbReference type="EMBL" id="JBHTIF010000002">
    <property type="protein sequence ID" value="MFD0726523.1"/>
    <property type="molecule type" value="Genomic_DNA"/>
</dbReference>
<dbReference type="PROSITE" id="PS51352">
    <property type="entry name" value="THIOREDOXIN_2"/>
    <property type="match status" value="1"/>
</dbReference>
<evidence type="ECO:0000256" key="5">
    <source>
        <dbReference type="SAM" id="MobiDB-lite"/>
    </source>
</evidence>
<dbReference type="PANTHER" id="PTHR42852:SF6">
    <property type="entry name" value="THIOL:DISULFIDE INTERCHANGE PROTEIN DSBE"/>
    <property type="match status" value="1"/>
</dbReference>
<keyword evidence="9" id="KW-1185">Reference proteome</keyword>
<feature type="compositionally biased region" description="Low complexity" evidence="5">
    <location>
        <begin position="28"/>
        <end position="50"/>
    </location>
</feature>
<feature type="signal peptide" evidence="6">
    <location>
        <begin position="1"/>
        <end position="17"/>
    </location>
</feature>
<proteinExistence type="predicted"/>
<dbReference type="InterPro" id="IPR050553">
    <property type="entry name" value="Thioredoxin_ResA/DsbE_sf"/>
</dbReference>
<dbReference type="Proteomes" id="UP001597110">
    <property type="component" value="Unassembled WGS sequence"/>
</dbReference>
<accession>A0ABW2YF65</accession>
<comment type="caution">
    <text evidence="8">The sequence shown here is derived from an EMBL/GenBank/DDBJ whole genome shotgun (WGS) entry which is preliminary data.</text>
</comment>
<reference evidence="9" key="1">
    <citation type="journal article" date="2019" name="Int. J. Syst. Evol. Microbiol.">
        <title>The Global Catalogue of Microorganisms (GCM) 10K type strain sequencing project: providing services to taxonomists for standard genome sequencing and annotation.</title>
        <authorList>
            <consortium name="The Broad Institute Genomics Platform"/>
            <consortium name="The Broad Institute Genome Sequencing Center for Infectious Disease"/>
            <person name="Wu L."/>
            <person name="Ma J."/>
        </authorList>
    </citation>
    <scope>NUCLEOTIDE SEQUENCE [LARGE SCALE GENOMIC DNA]</scope>
    <source>
        <strain evidence="9">CCUG 55585</strain>
    </source>
</reference>
<evidence type="ECO:0000256" key="2">
    <source>
        <dbReference type="ARBA" id="ARBA00022748"/>
    </source>
</evidence>
<dbReference type="CDD" id="cd02966">
    <property type="entry name" value="TlpA_like_family"/>
    <property type="match status" value="1"/>
</dbReference>
<evidence type="ECO:0000256" key="3">
    <source>
        <dbReference type="ARBA" id="ARBA00023157"/>
    </source>
</evidence>
<evidence type="ECO:0000259" key="7">
    <source>
        <dbReference type="PROSITE" id="PS51352"/>
    </source>
</evidence>
<evidence type="ECO:0000313" key="8">
    <source>
        <dbReference type="EMBL" id="MFD0726523.1"/>
    </source>
</evidence>
<sequence>MKSLVLALFALSLPLVACTAADAPPAADAAPAPAAAPADAAPAADPAKPAADVERPTLKVATLDGAQYDLATKRGRWVVVNFWATWCSPCLKEMPELDALDAEREDIDVVGLAYEEIEPADMRAFLAKRPVKYPIAILDVYDPPADFPTPRGLPMTHVIAPDGTVAKRFMGPVTKEELAAVVDGAGKDAKAQAAGGT</sequence>
<feature type="region of interest" description="Disordered" evidence="5">
    <location>
        <begin position="28"/>
        <end position="52"/>
    </location>
</feature>
<dbReference type="RefSeq" id="WP_386824465.1">
    <property type="nucleotide sequence ID" value="NZ_JBHTIF010000002.1"/>
</dbReference>
<evidence type="ECO:0000256" key="4">
    <source>
        <dbReference type="ARBA" id="ARBA00023284"/>
    </source>
</evidence>
<dbReference type="InterPro" id="IPR036249">
    <property type="entry name" value="Thioredoxin-like_sf"/>
</dbReference>
<comment type="subcellular location">
    <subcellularLocation>
        <location evidence="1">Cell envelope</location>
    </subcellularLocation>
</comment>
<dbReference type="InterPro" id="IPR013766">
    <property type="entry name" value="Thioredoxin_domain"/>
</dbReference>
<dbReference type="SUPFAM" id="SSF52833">
    <property type="entry name" value="Thioredoxin-like"/>
    <property type="match status" value="1"/>
</dbReference>
<evidence type="ECO:0000313" key="9">
    <source>
        <dbReference type="Proteomes" id="UP001597110"/>
    </source>
</evidence>
<keyword evidence="4" id="KW-0676">Redox-active center</keyword>
<organism evidence="8 9">
    <name type="scientific">Lysobacter brunescens</name>
    <dbReference type="NCBI Taxonomy" id="262323"/>
    <lineage>
        <taxon>Bacteria</taxon>
        <taxon>Pseudomonadati</taxon>
        <taxon>Pseudomonadota</taxon>
        <taxon>Gammaproteobacteria</taxon>
        <taxon>Lysobacterales</taxon>
        <taxon>Lysobacteraceae</taxon>
        <taxon>Lysobacter</taxon>
    </lineage>
</organism>
<protein>
    <submittedName>
        <fullName evidence="8">TlpA family protein disulfide reductase</fullName>
    </submittedName>
</protein>
<evidence type="ECO:0000256" key="1">
    <source>
        <dbReference type="ARBA" id="ARBA00004196"/>
    </source>
</evidence>